<dbReference type="Pfam" id="PF02121">
    <property type="entry name" value="IP_trans"/>
    <property type="match status" value="1"/>
</dbReference>
<reference evidence="2 5" key="1">
    <citation type="submission" date="2024-04" db="EMBL/GenBank/DDBJ databases">
        <title>Tritrichomonas musculus Genome.</title>
        <authorList>
            <person name="Alves-Ferreira E."/>
            <person name="Grigg M."/>
            <person name="Lorenzi H."/>
            <person name="Galac M."/>
        </authorList>
    </citation>
    <scope>NUCLEOTIDE SEQUENCE [LARGE SCALE GENOMIC DNA]</scope>
    <source>
        <strain evidence="2 5">EAF2021</strain>
    </source>
</reference>
<evidence type="ECO:0000313" key="4">
    <source>
        <dbReference type="EMBL" id="KAK8843824.1"/>
    </source>
</evidence>
<protein>
    <recommendedName>
        <fullName evidence="1">Phosphatidylinositol transfer protein N-terminal domain-containing protein</fullName>
    </recommendedName>
</protein>
<gene>
    <name evidence="4" type="ORF">M9Y10_024898</name>
    <name evidence="3" type="ORF">M9Y10_042318</name>
    <name evidence="2" type="ORF">M9Y10_042327</name>
</gene>
<dbReference type="EMBL" id="JAPFFF010000034">
    <property type="protein sequence ID" value="KAK8843824.1"/>
    <property type="molecule type" value="Genomic_DNA"/>
</dbReference>
<dbReference type="SUPFAM" id="SSF55961">
    <property type="entry name" value="Bet v1-like"/>
    <property type="match status" value="1"/>
</dbReference>
<name>A0ABR2GJI5_9EUKA</name>
<evidence type="ECO:0000313" key="5">
    <source>
        <dbReference type="Proteomes" id="UP001470230"/>
    </source>
</evidence>
<organism evidence="2 5">
    <name type="scientific">Tritrichomonas musculus</name>
    <dbReference type="NCBI Taxonomy" id="1915356"/>
    <lineage>
        <taxon>Eukaryota</taxon>
        <taxon>Metamonada</taxon>
        <taxon>Parabasalia</taxon>
        <taxon>Tritrichomonadida</taxon>
        <taxon>Tritrichomonadidae</taxon>
        <taxon>Tritrichomonas</taxon>
    </lineage>
</organism>
<dbReference type="PRINTS" id="PR00391">
    <property type="entry name" value="PITRANSFER"/>
</dbReference>
<dbReference type="EMBL" id="JAPFFF010000705">
    <property type="protein sequence ID" value="KAK8833708.1"/>
    <property type="molecule type" value="Genomic_DNA"/>
</dbReference>
<dbReference type="InterPro" id="IPR055261">
    <property type="entry name" value="PI_transfer_N"/>
</dbReference>
<evidence type="ECO:0000313" key="2">
    <source>
        <dbReference type="EMBL" id="KAK8833703.1"/>
    </source>
</evidence>
<sequence length="272" mass="31791">MKIFEFRVIVPTRLDKYHIGNRYMNLEYVKSEAGGGEGIELVKNELFKNEKEEGRFTYKIFHIKSKIPAFIRWAVPDKYLHFHEKSWNAFPHYNTIDFIPALGDDFILNVESQHIAYTNGMDFPENALNLSDDELKQRNIWYLDIVDGDPQSSDKKLNMEGFCCPEAEINTKLAGKPGSWSCDKLPEWTKHYDGDMVCCIKVVKFQFKWWGLQKAVEELVTKSVYPRLFTESHRKLISTSKEWFPLSDDDILRLENEAAQKQKEGEGFITDE</sequence>
<keyword evidence="5" id="KW-1185">Reference proteome</keyword>
<feature type="domain" description="Phosphatidylinositol transfer protein N-terminal" evidence="1">
    <location>
        <begin position="1"/>
        <end position="258"/>
    </location>
</feature>
<dbReference type="InterPro" id="IPR001666">
    <property type="entry name" value="PI_transfer"/>
</dbReference>
<dbReference type="InterPro" id="IPR023393">
    <property type="entry name" value="START-like_dom_sf"/>
</dbReference>
<evidence type="ECO:0000259" key="1">
    <source>
        <dbReference type="Pfam" id="PF02121"/>
    </source>
</evidence>
<accession>A0ABR2GJI5</accession>
<proteinExistence type="predicted"/>
<dbReference type="Gene3D" id="3.30.530.20">
    <property type="match status" value="1"/>
</dbReference>
<dbReference type="PANTHER" id="PTHR10658:SF11">
    <property type="entry name" value="VIBRATOR, ISOFORM B"/>
    <property type="match status" value="1"/>
</dbReference>
<comment type="caution">
    <text evidence="2">The sequence shown here is derived from an EMBL/GenBank/DDBJ whole genome shotgun (WGS) entry which is preliminary data.</text>
</comment>
<dbReference type="EMBL" id="JAPFFF010000710">
    <property type="protein sequence ID" value="KAK8833703.1"/>
    <property type="molecule type" value="Genomic_DNA"/>
</dbReference>
<dbReference type="Proteomes" id="UP001470230">
    <property type="component" value="Unassembled WGS sequence"/>
</dbReference>
<evidence type="ECO:0000313" key="3">
    <source>
        <dbReference type="EMBL" id="KAK8833708.1"/>
    </source>
</evidence>
<dbReference type="PANTHER" id="PTHR10658">
    <property type="entry name" value="PHOSPHATIDYLINOSITOL TRANSFER PROTEIN"/>
    <property type="match status" value="1"/>
</dbReference>